<name>L0JLR8_NATP1</name>
<dbReference type="Pfam" id="PF05368">
    <property type="entry name" value="NmrA"/>
    <property type="match status" value="1"/>
</dbReference>
<dbReference type="Proteomes" id="UP000010843">
    <property type="component" value="Chromosome"/>
</dbReference>
<keyword evidence="1" id="KW-0472">Membrane</keyword>
<dbReference type="CDD" id="cd05269">
    <property type="entry name" value="TMR_SDR_a"/>
    <property type="match status" value="1"/>
</dbReference>
<reference evidence="3" key="1">
    <citation type="submission" date="2012-02" db="EMBL/GenBank/DDBJ databases">
        <title>Complete sequence of chromosome of Natrinema pellirubrum DSM 15624.</title>
        <authorList>
            <consortium name="US DOE Joint Genome Institute"/>
            <person name="Lucas S."/>
            <person name="Han J."/>
            <person name="Lapidus A."/>
            <person name="Cheng J.-F."/>
            <person name="Goodwin L."/>
            <person name="Pitluck S."/>
            <person name="Peters L."/>
            <person name="Teshima H."/>
            <person name="Detter J.C."/>
            <person name="Han C."/>
            <person name="Tapia R."/>
            <person name="Land M."/>
            <person name="Hauser L."/>
            <person name="Kyrpides N."/>
            <person name="Ivanova N."/>
            <person name="Pagani I."/>
            <person name="Sproer C."/>
            <person name="Anderson I."/>
            <person name="Woyke T."/>
        </authorList>
    </citation>
    <scope>NUCLEOTIDE SEQUENCE</scope>
    <source>
        <strain evidence="3">DSM 15624</strain>
    </source>
</reference>
<keyword evidence="1" id="KW-0812">Transmembrane</keyword>
<dbReference type="HOGENOM" id="CLU_007383_10_6_2"/>
<sequence length="290" mass="31443">MGQTMTEVLLVTGATGTVGQHAVAALADRDVAVKSGVRNPKTVSTEIADAGAVVAFDFTKPETWGDALVDVDGVFLVRPPAVSEADINSFVDAAARVGVDHVAYLSTLGAEKNVLIPHHRIEKHIMGTDIQYTLLRSSFFMQNLLEVHRPDIVERNEIFVPAGRGETSFVDARDIGEAAAVVLTESGHTNRAYDLTGPEALDYGTVATICSDVLDRPITYPNPSLLAFARRMRRRGKPLGFIALMCGIYTTARLGLAARVTEDSRRLLGRPPRTMRAFIEDYAAEFQADS</sequence>
<keyword evidence="6" id="KW-1185">Reference proteome</keyword>
<dbReference type="EMBL" id="AOIE01000090">
    <property type="protein sequence ID" value="ELY72509.1"/>
    <property type="molecule type" value="Genomic_DNA"/>
</dbReference>
<protein>
    <submittedName>
        <fullName evidence="3 4">Nucleoside-diphosphate sugar epimerase</fullName>
    </submittedName>
</protein>
<keyword evidence="1" id="KW-1133">Transmembrane helix</keyword>
<dbReference type="PANTHER" id="PTHR43162:SF1">
    <property type="entry name" value="PRESTALK A DIFFERENTIATION PROTEIN A"/>
    <property type="match status" value="1"/>
</dbReference>
<dbReference type="PATRIC" id="fig|797303.5.peg.3006"/>
<dbReference type="AlphaFoldDB" id="L0JLR8"/>
<evidence type="ECO:0000259" key="2">
    <source>
        <dbReference type="Pfam" id="PF05368"/>
    </source>
</evidence>
<dbReference type="KEGG" id="npe:Natpe_1925"/>
<dbReference type="Proteomes" id="UP000011593">
    <property type="component" value="Unassembled WGS sequence"/>
</dbReference>
<dbReference type="PANTHER" id="PTHR43162">
    <property type="match status" value="1"/>
</dbReference>
<gene>
    <name evidence="3" type="ordered locus">Natpe_1925</name>
    <name evidence="4" type="ORF">C488_15022</name>
</gene>
<dbReference type="STRING" id="797303.Natpe_1925"/>
<evidence type="ECO:0000313" key="5">
    <source>
        <dbReference type="Proteomes" id="UP000010843"/>
    </source>
</evidence>
<proteinExistence type="predicted"/>
<dbReference type="EMBL" id="CP003372">
    <property type="protein sequence ID" value="AGB31778.1"/>
    <property type="molecule type" value="Genomic_DNA"/>
</dbReference>
<feature type="transmembrane region" description="Helical" evidence="1">
    <location>
        <begin position="239"/>
        <end position="258"/>
    </location>
</feature>
<dbReference type="Gene3D" id="3.40.50.720">
    <property type="entry name" value="NAD(P)-binding Rossmann-like Domain"/>
    <property type="match status" value="1"/>
</dbReference>
<evidence type="ECO:0000313" key="6">
    <source>
        <dbReference type="Proteomes" id="UP000011593"/>
    </source>
</evidence>
<dbReference type="SUPFAM" id="SSF51735">
    <property type="entry name" value="NAD(P)-binding Rossmann-fold domains"/>
    <property type="match status" value="1"/>
</dbReference>
<dbReference type="eggNOG" id="arCOG03015">
    <property type="taxonomic scope" value="Archaea"/>
</dbReference>
<dbReference type="OrthoDB" id="213145at2157"/>
<reference evidence="5" key="2">
    <citation type="submission" date="2012-02" db="EMBL/GenBank/DDBJ databases">
        <title>Complete sequence of chromosome of Natrinema pellirubrum DSM 15624.</title>
        <authorList>
            <person name="Lucas S."/>
            <person name="Han J."/>
            <person name="Lapidus A."/>
            <person name="Cheng J.-F."/>
            <person name="Goodwin L."/>
            <person name="Pitluck S."/>
            <person name="Peters L."/>
            <person name="Teshima H."/>
            <person name="Detter J.C."/>
            <person name="Han C."/>
            <person name="Tapia R."/>
            <person name="Land M."/>
            <person name="Hauser L."/>
            <person name="Kyrpides N."/>
            <person name="Ivanova N."/>
            <person name="Pagani I."/>
            <person name="Sproer C."/>
            <person name="Anderson I."/>
            <person name="Woyke T."/>
        </authorList>
    </citation>
    <scope>NUCLEOTIDE SEQUENCE [LARGE SCALE GENOMIC DNA]</scope>
    <source>
        <strain evidence="5">DSM 15624 / JCM 10476 / NCIMB 786</strain>
    </source>
</reference>
<dbReference type="InterPro" id="IPR036291">
    <property type="entry name" value="NAD(P)-bd_dom_sf"/>
</dbReference>
<dbReference type="InterPro" id="IPR051604">
    <property type="entry name" value="Ergot_Alk_Oxidoreductase"/>
</dbReference>
<dbReference type="InterPro" id="IPR008030">
    <property type="entry name" value="NmrA-like"/>
</dbReference>
<accession>L0JLR8</accession>
<evidence type="ECO:0000256" key="1">
    <source>
        <dbReference type="SAM" id="Phobius"/>
    </source>
</evidence>
<reference evidence="4 6" key="3">
    <citation type="journal article" date="2014" name="PLoS Genet.">
        <title>Phylogenetically driven sequencing of extremely halophilic archaea reveals strategies for static and dynamic osmo-response.</title>
        <authorList>
            <person name="Becker E.A."/>
            <person name="Seitzer P.M."/>
            <person name="Tritt A."/>
            <person name="Larsen D."/>
            <person name="Krusor M."/>
            <person name="Yao A.I."/>
            <person name="Wu D."/>
            <person name="Madern D."/>
            <person name="Eisen J.A."/>
            <person name="Darling A.E."/>
            <person name="Facciotti M.T."/>
        </authorList>
    </citation>
    <scope>NUCLEOTIDE SEQUENCE [LARGE SCALE GENOMIC DNA]</scope>
    <source>
        <strain evidence="4 6">DSM 15624</strain>
    </source>
</reference>
<organism evidence="3 5">
    <name type="scientific">Natrinema pellirubrum (strain DSM 15624 / CIP 106293 / JCM 10476 / NCIMB 786 / 157)</name>
    <dbReference type="NCBI Taxonomy" id="797303"/>
    <lineage>
        <taxon>Archaea</taxon>
        <taxon>Methanobacteriati</taxon>
        <taxon>Methanobacteriota</taxon>
        <taxon>Stenosarchaea group</taxon>
        <taxon>Halobacteria</taxon>
        <taxon>Halobacteriales</taxon>
        <taxon>Natrialbaceae</taxon>
        <taxon>Natrinema</taxon>
    </lineage>
</organism>
<dbReference type="Gene3D" id="3.90.25.10">
    <property type="entry name" value="UDP-galactose 4-epimerase, domain 1"/>
    <property type="match status" value="1"/>
</dbReference>
<evidence type="ECO:0000313" key="3">
    <source>
        <dbReference type="EMBL" id="AGB31778.1"/>
    </source>
</evidence>
<evidence type="ECO:0000313" key="4">
    <source>
        <dbReference type="EMBL" id="ELY72509.1"/>
    </source>
</evidence>
<feature type="domain" description="NmrA-like" evidence="2">
    <location>
        <begin position="6"/>
        <end position="220"/>
    </location>
</feature>